<accession>V6F5E8</accession>
<name>V6F5E8_MAGGM</name>
<reference evidence="1 2" key="1">
    <citation type="journal article" date="2014" name="Genome Announc.">
        <title>Complete genome sequence of Magnetospirillum gryphiswaldense MSR-1.</title>
        <authorList>
            <person name="Wang X."/>
            <person name="Wang Q."/>
            <person name="Zhang W."/>
            <person name="Wang Y."/>
            <person name="Li L."/>
            <person name="Wen T."/>
            <person name="Zhang T."/>
            <person name="Zhang Y."/>
            <person name="Xu J."/>
            <person name="Hu J."/>
            <person name="Li S."/>
            <person name="Liu L."/>
            <person name="Liu J."/>
            <person name="Jiang W."/>
            <person name="Tian J."/>
            <person name="Li Y."/>
            <person name="Schuler D."/>
            <person name="Wang L."/>
            <person name="Li J."/>
        </authorList>
    </citation>
    <scope>NUCLEOTIDE SEQUENCE [LARGE SCALE GENOMIC DNA]</scope>
    <source>
        <strain evidence="2">DSM 6361 / JCM 21280 / NBRC 15271 / MSR-1</strain>
    </source>
</reference>
<dbReference type="EMBL" id="HG794546">
    <property type="protein sequence ID" value="CDL00669.1"/>
    <property type="molecule type" value="Genomic_DNA"/>
</dbReference>
<gene>
    <name evidence="1" type="ordered locus">MGMSRv2__3454</name>
</gene>
<organism evidence="1 2">
    <name type="scientific">Magnetospirillum gryphiswaldense (strain DSM 6361 / JCM 21280 / NBRC 15271 / MSR-1)</name>
    <dbReference type="NCBI Taxonomy" id="431944"/>
    <lineage>
        <taxon>Bacteria</taxon>
        <taxon>Pseudomonadati</taxon>
        <taxon>Pseudomonadota</taxon>
        <taxon>Alphaproteobacteria</taxon>
        <taxon>Rhodospirillales</taxon>
        <taxon>Rhodospirillaceae</taxon>
        <taxon>Magnetospirillum</taxon>
    </lineage>
</organism>
<dbReference type="AlphaFoldDB" id="V6F5E8"/>
<evidence type="ECO:0000313" key="1">
    <source>
        <dbReference type="EMBL" id="CDL00669.1"/>
    </source>
</evidence>
<proteinExistence type="predicted"/>
<dbReference type="KEGG" id="mgy:MGMSRv2__3454"/>
<dbReference type="Proteomes" id="UP000018922">
    <property type="component" value="Chromosome I"/>
</dbReference>
<dbReference type="STRING" id="1430440.MGMSRv2__3454"/>
<protein>
    <submittedName>
        <fullName evidence="1">Uncharacterized protein</fullName>
    </submittedName>
</protein>
<sequence>MQYFPHYPLSNQALERGLITPVDLTHEVLAERVMKNMVFITKISRNRKDQLEAAVYLLPWHSTVLRCAP</sequence>
<dbReference type="HOGENOM" id="CLU_2770970_0_0_5"/>
<keyword evidence="2" id="KW-1185">Reference proteome</keyword>
<evidence type="ECO:0000313" key="2">
    <source>
        <dbReference type="Proteomes" id="UP000018922"/>
    </source>
</evidence>